<comment type="caution">
    <text evidence="2">The sequence shown here is derived from an EMBL/GenBank/DDBJ whole genome shotgun (WGS) entry which is preliminary data.</text>
</comment>
<gene>
    <name evidence="2" type="ORF">CEXT_552361</name>
</gene>
<evidence type="ECO:0000256" key="1">
    <source>
        <dbReference type="SAM" id="Phobius"/>
    </source>
</evidence>
<keyword evidence="1" id="KW-0472">Membrane</keyword>
<organism evidence="2 3">
    <name type="scientific">Caerostris extrusa</name>
    <name type="common">Bark spider</name>
    <name type="synonym">Caerostris bankana</name>
    <dbReference type="NCBI Taxonomy" id="172846"/>
    <lineage>
        <taxon>Eukaryota</taxon>
        <taxon>Metazoa</taxon>
        <taxon>Ecdysozoa</taxon>
        <taxon>Arthropoda</taxon>
        <taxon>Chelicerata</taxon>
        <taxon>Arachnida</taxon>
        <taxon>Araneae</taxon>
        <taxon>Araneomorphae</taxon>
        <taxon>Entelegynae</taxon>
        <taxon>Araneoidea</taxon>
        <taxon>Araneidae</taxon>
        <taxon>Caerostris</taxon>
    </lineage>
</organism>
<feature type="transmembrane region" description="Helical" evidence="1">
    <location>
        <begin position="12"/>
        <end position="31"/>
    </location>
</feature>
<keyword evidence="3" id="KW-1185">Reference proteome</keyword>
<accession>A0AAV4NRI2</accession>
<keyword evidence="1" id="KW-1133">Transmembrane helix</keyword>
<evidence type="ECO:0000313" key="3">
    <source>
        <dbReference type="Proteomes" id="UP001054945"/>
    </source>
</evidence>
<dbReference type="Proteomes" id="UP001054945">
    <property type="component" value="Unassembled WGS sequence"/>
</dbReference>
<dbReference type="EMBL" id="BPLR01021249">
    <property type="protein sequence ID" value="GIX87595.1"/>
    <property type="molecule type" value="Genomic_DNA"/>
</dbReference>
<keyword evidence="1" id="KW-0812">Transmembrane</keyword>
<feature type="transmembrane region" description="Helical" evidence="1">
    <location>
        <begin position="37"/>
        <end position="58"/>
    </location>
</feature>
<evidence type="ECO:0000313" key="2">
    <source>
        <dbReference type="EMBL" id="GIX87595.1"/>
    </source>
</evidence>
<sequence>MGTLFITQCAYMTFGTGHLGMGGLGMVAVSWPFKHLIYLLLIFVYGVPSRAFFCETLLDSDISLVSRITLAHHDPRIVQFL</sequence>
<proteinExistence type="predicted"/>
<reference evidence="2 3" key="1">
    <citation type="submission" date="2021-06" db="EMBL/GenBank/DDBJ databases">
        <title>Caerostris extrusa draft genome.</title>
        <authorList>
            <person name="Kono N."/>
            <person name="Arakawa K."/>
        </authorList>
    </citation>
    <scope>NUCLEOTIDE SEQUENCE [LARGE SCALE GENOMIC DNA]</scope>
</reference>
<dbReference type="AlphaFoldDB" id="A0AAV4NRI2"/>
<name>A0AAV4NRI2_CAEEX</name>
<protein>
    <submittedName>
        <fullName evidence="2">Uncharacterized protein</fullName>
    </submittedName>
</protein>